<keyword evidence="4" id="KW-1185">Reference proteome</keyword>
<keyword evidence="2" id="KW-0472">Membrane</keyword>
<feature type="compositionally biased region" description="Gly residues" evidence="1">
    <location>
        <begin position="55"/>
        <end position="64"/>
    </location>
</feature>
<dbReference type="Proteomes" id="UP000008022">
    <property type="component" value="Unassembled WGS sequence"/>
</dbReference>
<evidence type="ECO:0000256" key="1">
    <source>
        <dbReference type="SAM" id="MobiDB-lite"/>
    </source>
</evidence>
<evidence type="ECO:0000313" key="4">
    <source>
        <dbReference type="Proteomes" id="UP000008022"/>
    </source>
</evidence>
<sequence>MQGDTAEASVAVLAGAVTAQREVRPVEVEPGEASMSRQHAETGRRGAHVQWCPRVGGGSDGGGAMAKAKETPTMKRKKGKTKSASVTPSHGEWLIAGTMPPTSSTRIISCNIVENTLIFYLSLLLSSFPLLLAPPAAVAAATRRRATACRCCRCLPPGRSAKYILQLEHDYPWDDDPKSISRLIFQQMILFTAAMEFEEFRGDVDF</sequence>
<reference evidence="4" key="1">
    <citation type="submission" date="2013-06" db="EMBL/GenBank/DDBJ databases">
        <authorList>
            <person name="Zhao Q."/>
        </authorList>
    </citation>
    <scope>NUCLEOTIDE SEQUENCE</scope>
    <source>
        <strain evidence="4">cv. W1943</strain>
    </source>
</reference>
<proteinExistence type="predicted"/>
<accession>A0A0E0R9F9</accession>
<dbReference type="Gramene" id="ORUFI11G17370.1">
    <property type="protein sequence ID" value="ORUFI11G17370.1"/>
    <property type="gene ID" value="ORUFI11G17370"/>
</dbReference>
<evidence type="ECO:0000313" key="3">
    <source>
        <dbReference type="EnsemblPlants" id="ORUFI11G17370.1"/>
    </source>
</evidence>
<reference evidence="3" key="2">
    <citation type="submission" date="2015-06" db="UniProtKB">
        <authorList>
            <consortium name="EnsemblPlants"/>
        </authorList>
    </citation>
    <scope>IDENTIFICATION</scope>
</reference>
<keyword evidence="2" id="KW-1133">Transmembrane helix</keyword>
<dbReference type="EnsemblPlants" id="ORUFI11G17370.1">
    <property type="protein sequence ID" value="ORUFI11G17370.1"/>
    <property type="gene ID" value="ORUFI11G17370"/>
</dbReference>
<keyword evidence="2" id="KW-0812">Transmembrane</keyword>
<feature type="transmembrane region" description="Helical" evidence="2">
    <location>
        <begin position="117"/>
        <end position="140"/>
    </location>
</feature>
<feature type="region of interest" description="Disordered" evidence="1">
    <location>
        <begin position="25"/>
        <end position="87"/>
    </location>
</feature>
<dbReference type="AlphaFoldDB" id="A0A0E0R9F9"/>
<name>A0A0E0R9F9_ORYRU</name>
<evidence type="ECO:0000256" key="2">
    <source>
        <dbReference type="SAM" id="Phobius"/>
    </source>
</evidence>
<protein>
    <submittedName>
        <fullName evidence="3">Uncharacterized protein</fullName>
    </submittedName>
</protein>
<organism evidence="3 4">
    <name type="scientific">Oryza rufipogon</name>
    <name type="common">Brownbeard rice</name>
    <name type="synonym">Asian wild rice</name>
    <dbReference type="NCBI Taxonomy" id="4529"/>
    <lineage>
        <taxon>Eukaryota</taxon>
        <taxon>Viridiplantae</taxon>
        <taxon>Streptophyta</taxon>
        <taxon>Embryophyta</taxon>
        <taxon>Tracheophyta</taxon>
        <taxon>Spermatophyta</taxon>
        <taxon>Magnoliopsida</taxon>
        <taxon>Liliopsida</taxon>
        <taxon>Poales</taxon>
        <taxon>Poaceae</taxon>
        <taxon>BOP clade</taxon>
        <taxon>Oryzoideae</taxon>
        <taxon>Oryzeae</taxon>
        <taxon>Oryzinae</taxon>
        <taxon>Oryza</taxon>
    </lineage>
</organism>
<dbReference type="HOGENOM" id="CLU_1333813_0_0_1"/>